<name>A0A7K9I7W2_9PICI</name>
<feature type="non-terminal residue" evidence="2">
    <location>
        <position position="1"/>
    </location>
</feature>
<dbReference type="AlphaFoldDB" id="A0A7K9I7W2"/>
<evidence type="ECO:0000256" key="1">
    <source>
        <dbReference type="SAM" id="Phobius"/>
    </source>
</evidence>
<dbReference type="OrthoDB" id="9877592at2759"/>
<keyword evidence="3" id="KW-1185">Reference proteome</keyword>
<dbReference type="EMBL" id="VWZO01020921">
    <property type="protein sequence ID" value="NXH22159.1"/>
    <property type="molecule type" value="Genomic_DNA"/>
</dbReference>
<protein>
    <submittedName>
        <fullName evidence="2">NPS protein</fullName>
    </submittedName>
</protein>
<organism evidence="2 3">
    <name type="scientific">Bucco capensis</name>
    <name type="common">collared puffbird</name>
    <dbReference type="NCBI Taxonomy" id="135168"/>
    <lineage>
        <taxon>Eukaryota</taxon>
        <taxon>Metazoa</taxon>
        <taxon>Chordata</taxon>
        <taxon>Craniata</taxon>
        <taxon>Vertebrata</taxon>
        <taxon>Euteleostomi</taxon>
        <taxon>Archelosauria</taxon>
        <taxon>Archosauria</taxon>
        <taxon>Dinosauria</taxon>
        <taxon>Saurischia</taxon>
        <taxon>Theropoda</taxon>
        <taxon>Coelurosauria</taxon>
        <taxon>Aves</taxon>
        <taxon>Neognathae</taxon>
        <taxon>Neoaves</taxon>
        <taxon>Telluraves</taxon>
        <taxon>Coraciimorphae</taxon>
        <taxon>Piciformes</taxon>
        <taxon>Bucconidae</taxon>
        <taxon>Bucco</taxon>
    </lineage>
</organism>
<dbReference type="Proteomes" id="UP000534107">
    <property type="component" value="Unassembled WGS sequence"/>
</dbReference>
<dbReference type="InterPro" id="IPR028138">
    <property type="entry name" value="Neuropeptide_S"/>
</dbReference>
<accession>A0A7K9I7W2</accession>
<evidence type="ECO:0000313" key="3">
    <source>
        <dbReference type="Proteomes" id="UP000534107"/>
    </source>
</evidence>
<sequence>SLCRLNFVFTLWISMILICWSYPLLPSMSSKPFYSNCQLYGKSDSCLILLHKCLAQVGRNEEVALGQPSLELFLHKRSFRNGVGSGIKKTSFRRAK</sequence>
<dbReference type="GO" id="GO:0007218">
    <property type="term" value="P:neuropeptide signaling pathway"/>
    <property type="evidence" value="ECO:0007669"/>
    <property type="project" value="InterPro"/>
</dbReference>
<keyword evidence="1" id="KW-0472">Membrane</keyword>
<keyword evidence="1" id="KW-1133">Transmembrane helix</keyword>
<dbReference type="GO" id="GO:0045760">
    <property type="term" value="P:positive regulation of action potential"/>
    <property type="evidence" value="ECO:0007669"/>
    <property type="project" value="TreeGrafter"/>
</dbReference>
<dbReference type="GO" id="GO:0051968">
    <property type="term" value="P:positive regulation of synaptic transmission, glutamatergic"/>
    <property type="evidence" value="ECO:0007669"/>
    <property type="project" value="TreeGrafter"/>
</dbReference>
<comment type="caution">
    <text evidence="2">The sequence shown here is derived from an EMBL/GenBank/DDBJ whole genome shotgun (WGS) entry which is preliminary data.</text>
</comment>
<feature type="non-terminal residue" evidence="2">
    <location>
        <position position="96"/>
    </location>
</feature>
<dbReference type="GO" id="GO:0005576">
    <property type="term" value="C:extracellular region"/>
    <property type="evidence" value="ECO:0007669"/>
    <property type="project" value="InterPro"/>
</dbReference>
<dbReference type="Pfam" id="PF14993">
    <property type="entry name" value="Neuropeptide_S"/>
    <property type="match status" value="1"/>
</dbReference>
<dbReference type="PANTHER" id="PTHR36679:SF1">
    <property type="entry name" value="NEUROPEPTIDE S"/>
    <property type="match status" value="1"/>
</dbReference>
<reference evidence="2 3" key="1">
    <citation type="submission" date="2019-09" db="EMBL/GenBank/DDBJ databases">
        <title>Bird 10,000 Genomes (B10K) Project - Family phase.</title>
        <authorList>
            <person name="Zhang G."/>
        </authorList>
    </citation>
    <scope>NUCLEOTIDE SEQUENCE [LARGE SCALE GENOMIC DNA]</scope>
    <source>
        <strain evidence="2">B10K-DU-001-16</strain>
        <tissue evidence="2">Muscle</tissue>
    </source>
</reference>
<gene>
    <name evidence="2" type="primary">Nps</name>
    <name evidence="2" type="ORF">BUCCAP_R04110</name>
</gene>
<keyword evidence="1" id="KW-0812">Transmembrane</keyword>
<proteinExistence type="predicted"/>
<dbReference type="GO" id="GO:0032230">
    <property type="term" value="P:positive regulation of synaptic transmission, GABAergic"/>
    <property type="evidence" value="ECO:0007669"/>
    <property type="project" value="TreeGrafter"/>
</dbReference>
<evidence type="ECO:0000313" key="2">
    <source>
        <dbReference type="EMBL" id="NXH22159.1"/>
    </source>
</evidence>
<dbReference type="PANTHER" id="PTHR36679">
    <property type="entry name" value="NEUROPEPTIDE S"/>
    <property type="match status" value="1"/>
</dbReference>
<feature type="transmembrane region" description="Helical" evidence="1">
    <location>
        <begin position="6"/>
        <end position="25"/>
    </location>
</feature>